<evidence type="ECO:0000313" key="1">
    <source>
        <dbReference type="EMBL" id="CAK0843531.1"/>
    </source>
</evidence>
<dbReference type="EMBL" id="CAUYUJ010014585">
    <property type="protein sequence ID" value="CAK0843531.1"/>
    <property type="molecule type" value="Genomic_DNA"/>
</dbReference>
<proteinExistence type="predicted"/>
<protein>
    <recommendedName>
        <fullName evidence="3">Phospholipase B-like</fullName>
    </recommendedName>
</protein>
<reference evidence="1" key="1">
    <citation type="submission" date="2023-10" db="EMBL/GenBank/DDBJ databases">
        <authorList>
            <person name="Chen Y."/>
            <person name="Shah S."/>
            <person name="Dougan E. K."/>
            <person name="Thang M."/>
            <person name="Chan C."/>
        </authorList>
    </citation>
    <scope>NUCLEOTIDE SEQUENCE [LARGE SCALE GENOMIC DNA]</scope>
</reference>
<sequence length="117" mass="12715">MQDNQGGDRRTWLVSSRTSAQLGLSLIIEGASGESLPPSASVDCLGGVCSMQELDWQSAVSHRGCLENSEYTGDQALPENDCNRFSALFWGDIVGLLGWLGDLQPEKREKVISSPRM</sequence>
<gene>
    <name evidence="1" type="ORF">PCOR1329_LOCUS37850</name>
</gene>
<organism evidence="1 2">
    <name type="scientific">Prorocentrum cordatum</name>
    <dbReference type="NCBI Taxonomy" id="2364126"/>
    <lineage>
        <taxon>Eukaryota</taxon>
        <taxon>Sar</taxon>
        <taxon>Alveolata</taxon>
        <taxon>Dinophyceae</taxon>
        <taxon>Prorocentrales</taxon>
        <taxon>Prorocentraceae</taxon>
        <taxon>Prorocentrum</taxon>
    </lineage>
</organism>
<evidence type="ECO:0008006" key="3">
    <source>
        <dbReference type="Google" id="ProtNLM"/>
    </source>
</evidence>
<comment type="caution">
    <text evidence="1">The sequence shown here is derived from an EMBL/GenBank/DDBJ whole genome shotgun (WGS) entry which is preliminary data.</text>
</comment>
<evidence type="ECO:0000313" key="2">
    <source>
        <dbReference type="Proteomes" id="UP001189429"/>
    </source>
</evidence>
<dbReference type="Proteomes" id="UP001189429">
    <property type="component" value="Unassembled WGS sequence"/>
</dbReference>
<keyword evidence="2" id="KW-1185">Reference proteome</keyword>
<accession>A0ABN9TD63</accession>
<name>A0ABN9TD63_9DINO</name>